<feature type="region of interest" description="Disordered" evidence="8">
    <location>
        <begin position="1"/>
        <end position="22"/>
    </location>
</feature>
<dbReference type="Pfam" id="PF00083">
    <property type="entry name" value="Sugar_tr"/>
    <property type="match status" value="1"/>
</dbReference>
<gene>
    <name evidence="11" type="ORF">CU098_005467</name>
</gene>
<keyword evidence="6 9" id="KW-0472">Membrane</keyword>
<proteinExistence type="inferred from homology"/>
<feature type="domain" description="Major facilitator superfamily (MFS) profile" evidence="10">
    <location>
        <begin position="58"/>
        <end position="513"/>
    </location>
</feature>
<organism evidence="11 12">
    <name type="scientific">Rhizopus stolonifer</name>
    <name type="common">Rhizopus nigricans</name>
    <dbReference type="NCBI Taxonomy" id="4846"/>
    <lineage>
        <taxon>Eukaryota</taxon>
        <taxon>Fungi</taxon>
        <taxon>Fungi incertae sedis</taxon>
        <taxon>Mucoromycota</taxon>
        <taxon>Mucoromycotina</taxon>
        <taxon>Mucoromycetes</taxon>
        <taxon>Mucorales</taxon>
        <taxon>Mucorineae</taxon>
        <taxon>Rhizopodaceae</taxon>
        <taxon>Rhizopus</taxon>
    </lineage>
</organism>
<evidence type="ECO:0000256" key="6">
    <source>
        <dbReference type="ARBA" id="ARBA00023136"/>
    </source>
</evidence>
<reference evidence="11 12" key="1">
    <citation type="journal article" date="2018" name="G3 (Bethesda)">
        <title>Phylogenetic and Phylogenomic Definition of Rhizopus Species.</title>
        <authorList>
            <person name="Gryganskyi A.P."/>
            <person name="Golan J."/>
            <person name="Dolatabadi S."/>
            <person name="Mondo S."/>
            <person name="Robb S."/>
            <person name="Idnurm A."/>
            <person name="Muszewska A."/>
            <person name="Steczkiewicz K."/>
            <person name="Masonjones S."/>
            <person name="Liao H.L."/>
            <person name="Gajdeczka M.T."/>
            <person name="Anike F."/>
            <person name="Vuek A."/>
            <person name="Anishchenko I.M."/>
            <person name="Voigt K."/>
            <person name="de Hoog G.S."/>
            <person name="Smith M.E."/>
            <person name="Heitman J."/>
            <person name="Vilgalys R."/>
            <person name="Stajich J.E."/>
        </authorList>
    </citation>
    <scope>NUCLEOTIDE SEQUENCE [LARGE SCALE GENOMIC DNA]</scope>
    <source>
        <strain evidence="11 12">LSU 92-RS-03</strain>
    </source>
</reference>
<feature type="transmembrane region" description="Helical" evidence="9">
    <location>
        <begin position="423"/>
        <end position="448"/>
    </location>
</feature>
<evidence type="ECO:0000256" key="1">
    <source>
        <dbReference type="ARBA" id="ARBA00004141"/>
    </source>
</evidence>
<feature type="transmembrane region" description="Helical" evidence="9">
    <location>
        <begin position="125"/>
        <end position="144"/>
    </location>
</feature>
<accession>A0A367JNN8</accession>
<evidence type="ECO:0000256" key="5">
    <source>
        <dbReference type="ARBA" id="ARBA00022989"/>
    </source>
</evidence>
<evidence type="ECO:0000256" key="9">
    <source>
        <dbReference type="SAM" id="Phobius"/>
    </source>
</evidence>
<sequence>MSLIDKDQESPNDGTTSELDKYPSSKITEEGLAADRYKQNIGKSGIAGFIKNPYVCFTAIFASLGGVLFGYDQGVISGVQEMQDFNNRFPLNSTQTGFMVSILELGAWAGSWIIGYFADKIGRKYSIVLSTVVFLLGSSIQGGAQNVDYLLAGRFITGMAVGALSLLVPLYQSEISPPELRGSLVSLQQLAVTFGILISFWIDYGLTNVSGQASWRVPLCIQIAIGLFLGIGIFFFPFSPRWLMAKGREEEALKVISKLRRLPQDHPLVVEEWKEIKVSVEFDRHVEQEQYPQYLDKGKKGRMMIEFMGYRDLFRKGMFNRLAIGSCIMFFQQFSGINALIYYAPKIFQSVGLTGNSVSLLATGVVGIINFVMTFPTVFLLDIIGRKTALMVASIVMATCMIIVAIITALFQHDWPNHTAQAWVSVAFIYVFIANFAYAWGPIAWVIPAEIFPLRSRAKAMSVTTSANWMCNFIIGLIVPVMLQNITYGTYIFFACFLILSFFFVWFFVPETKGRALEEMDGIFGGQAAARDAEILRQLQNTVQQTNMPNKKEVSKI</sequence>
<dbReference type="OrthoDB" id="4142200at2759"/>
<feature type="transmembrane region" description="Helical" evidence="9">
    <location>
        <begin position="54"/>
        <end position="76"/>
    </location>
</feature>
<feature type="transmembrane region" description="Helical" evidence="9">
    <location>
        <begin position="214"/>
        <end position="238"/>
    </location>
</feature>
<feature type="transmembrane region" description="Helical" evidence="9">
    <location>
        <begin position="183"/>
        <end position="202"/>
    </location>
</feature>
<dbReference type="InterPro" id="IPR050360">
    <property type="entry name" value="MFS_Sugar_Transporters"/>
</dbReference>
<dbReference type="PROSITE" id="PS00216">
    <property type="entry name" value="SUGAR_TRANSPORT_1"/>
    <property type="match status" value="2"/>
</dbReference>
<feature type="transmembrane region" description="Helical" evidence="9">
    <location>
        <begin position="388"/>
        <end position="411"/>
    </location>
</feature>
<protein>
    <recommendedName>
        <fullName evidence="10">Major facilitator superfamily (MFS) profile domain-containing protein</fullName>
    </recommendedName>
</protein>
<dbReference type="InterPro" id="IPR020846">
    <property type="entry name" value="MFS_dom"/>
</dbReference>
<dbReference type="STRING" id="4846.A0A367JNN8"/>
<dbReference type="AlphaFoldDB" id="A0A367JNN8"/>
<evidence type="ECO:0000259" key="10">
    <source>
        <dbReference type="PROSITE" id="PS50850"/>
    </source>
</evidence>
<keyword evidence="3 7" id="KW-0813">Transport</keyword>
<dbReference type="PRINTS" id="PR00171">
    <property type="entry name" value="SUGRTRNSPORT"/>
</dbReference>
<evidence type="ECO:0000256" key="8">
    <source>
        <dbReference type="SAM" id="MobiDB-lite"/>
    </source>
</evidence>
<dbReference type="NCBIfam" id="TIGR00879">
    <property type="entry name" value="SP"/>
    <property type="match status" value="1"/>
</dbReference>
<dbReference type="FunFam" id="1.20.1250.20:FF:000026">
    <property type="entry name" value="MFS quinate transporter QutD"/>
    <property type="match status" value="1"/>
</dbReference>
<dbReference type="InterPro" id="IPR005829">
    <property type="entry name" value="Sugar_transporter_CS"/>
</dbReference>
<dbReference type="EMBL" id="PJQM01003010">
    <property type="protein sequence ID" value="RCH91321.1"/>
    <property type="molecule type" value="Genomic_DNA"/>
</dbReference>
<feature type="transmembrane region" description="Helical" evidence="9">
    <location>
        <begin position="357"/>
        <end position="381"/>
    </location>
</feature>
<dbReference type="Gene3D" id="1.20.1250.20">
    <property type="entry name" value="MFS general substrate transporter like domains"/>
    <property type="match status" value="1"/>
</dbReference>
<comment type="similarity">
    <text evidence="2 7">Belongs to the major facilitator superfamily. Sugar transporter (TC 2.A.1.1) family.</text>
</comment>
<comment type="subcellular location">
    <subcellularLocation>
        <location evidence="1">Membrane</location>
        <topology evidence="1">Multi-pass membrane protein</topology>
    </subcellularLocation>
</comment>
<feature type="transmembrane region" description="Helical" evidence="9">
    <location>
        <begin position="96"/>
        <end position="118"/>
    </location>
</feature>
<keyword evidence="4 9" id="KW-0812">Transmembrane</keyword>
<dbReference type="SUPFAM" id="SSF103473">
    <property type="entry name" value="MFS general substrate transporter"/>
    <property type="match status" value="1"/>
</dbReference>
<dbReference type="Proteomes" id="UP000253551">
    <property type="component" value="Unassembled WGS sequence"/>
</dbReference>
<dbReference type="InterPro" id="IPR005828">
    <property type="entry name" value="MFS_sugar_transport-like"/>
</dbReference>
<evidence type="ECO:0000256" key="2">
    <source>
        <dbReference type="ARBA" id="ARBA00010992"/>
    </source>
</evidence>
<dbReference type="GO" id="GO:0016020">
    <property type="term" value="C:membrane"/>
    <property type="evidence" value="ECO:0007669"/>
    <property type="project" value="UniProtKB-SubCell"/>
</dbReference>
<dbReference type="PANTHER" id="PTHR48022:SF2">
    <property type="entry name" value="PLASTIDIC GLUCOSE TRANSPORTER 4"/>
    <property type="match status" value="1"/>
</dbReference>
<dbReference type="PROSITE" id="PS00217">
    <property type="entry name" value="SUGAR_TRANSPORT_2"/>
    <property type="match status" value="1"/>
</dbReference>
<evidence type="ECO:0000256" key="3">
    <source>
        <dbReference type="ARBA" id="ARBA00022448"/>
    </source>
</evidence>
<evidence type="ECO:0000256" key="7">
    <source>
        <dbReference type="RuleBase" id="RU003346"/>
    </source>
</evidence>
<name>A0A367JNN8_RHIST</name>
<evidence type="ECO:0000313" key="11">
    <source>
        <dbReference type="EMBL" id="RCH91321.1"/>
    </source>
</evidence>
<dbReference type="PANTHER" id="PTHR48022">
    <property type="entry name" value="PLASTIDIC GLUCOSE TRANSPORTER 4"/>
    <property type="match status" value="1"/>
</dbReference>
<feature type="transmembrane region" description="Helical" evidence="9">
    <location>
        <begin position="150"/>
        <end position="171"/>
    </location>
</feature>
<dbReference type="PROSITE" id="PS50850">
    <property type="entry name" value="MFS"/>
    <property type="match status" value="1"/>
</dbReference>
<feature type="transmembrane region" description="Helical" evidence="9">
    <location>
        <begin position="488"/>
        <end position="509"/>
    </location>
</feature>
<keyword evidence="5 9" id="KW-1133">Transmembrane helix</keyword>
<evidence type="ECO:0000313" key="12">
    <source>
        <dbReference type="Proteomes" id="UP000253551"/>
    </source>
</evidence>
<dbReference type="InterPro" id="IPR036259">
    <property type="entry name" value="MFS_trans_sf"/>
</dbReference>
<keyword evidence="12" id="KW-1185">Reference proteome</keyword>
<dbReference type="CDD" id="cd17356">
    <property type="entry name" value="MFS_HXT"/>
    <property type="match status" value="1"/>
</dbReference>
<evidence type="ECO:0000256" key="4">
    <source>
        <dbReference type="ARBA" id="ARBA00022692"/>
    </source>
</evidence>
<dbReference type="GO" id="GO:0005351">
    <property type="term" value="F:carbohydrate:proton symporter activity"/>
    <property type="evidence" value="ECO:0007669"/>
    <property type="project" value="TreeGrafter"/>
</dbReference>
<feature type="transmembrane region" description="Helical" evidence="9">
    <location>
        <begin position="460"/>
        <end position="482"/>
    </location>
</feature>
<feature type="transmembrane region" description="Helical" evidence="9">
    <location>
        <begin position="322"/>
        <end position="345"/>
    </location>
</feature>
<comment type="caution">
    <text evidence="11">The sequence shown here is derived from an EMBL/GenBank/DDBJ whole genome shotgun (WGS) entry which is preliminary data.</text>
</comment>
<dbReference type="InterPro" id="IPR003663">
    <property type="entry name" value="Sugar/inositol_transpt"/>
</dbReference>